<evidence type="ECO:0000256" key="2">
    <source>
        <dbReference type="ARBA" id="ARBA00022723"/>
    </source>
</evidence>
<dbReference type="EMBL" id="SDMP01000001">
    <property type="protein sequence ID" value="RYR75828.1"/>
    <property type="molecule type" value="Genomic_DNA"/>
</dbReference>
<dbReference type="GO" id="GO:0005634">
    <property type="term" value="C:nucleus"/>
    <property type="evidence" value="ECO:0007669"/>
    <property type="project" value="UniProtKB-SubCell"/>
</dbReference>
<evidence type="ECO:0000313" key="10">
    <source>
        <dbReference type="Proteomes" id="UP000289738"/>
    </source>
</evidence>
<dbReference type="PANTHER" id="PTHR31669">
    <property type="entry name" value="PROTEIN FAR1-RELATED SEQUENCE 10-RELATED"/>
    <property type="match status" value="1"/>
</dbReference>
<name>A0A445EK55_ARAHY</name>
<evidence type="ECO:0000256" key="3">
    <source>
        <dbReference type="ARBA" id="ARBA00022771"/>
    </source>
</evidence>
<proteinExistence type="inferred from homology"/>
<gene>
    <name evidence="9" type="ORF">Ahy_A01g000403</name>
</gene>
<dbReference type="InterPro" id="IPR031052">
    <property type="entry name" value="FHY3/FAR1"/>
</dbReference>
<comment type="function">
    <text evidence="6">Putative transcription activator involved in regulating light control of development.</text>
</comment>
<accession>A0A445EK55</accession>
<feature type="domain" description="SWIM-type" evidence="8">
    <location>
        <begin position="83"/>
        <end position="119"/>
    </location>
</feature>
<dbReference type="Pfam" id="PF04434">
    <property type="entry name" value="SWIM"/>
    <property type="match status" value="1"/>
</dbReference>
<keyword evidence="4 6" id="KW-0862">Zinc</keyword>
<comment type="similarity">
    <text evidence="1 6">Belongs to the FHY3/FAR1 family.</text>
</comment>
<feature type="compositionally biased region" description="Basic and acidic residues" evidence="7">
    <location>
        <begin position="1"/>
        <end position="16"/>
    </location>
</feature>
<dbReference type="Proteomes" id="UP000289738">
    <property type="component" value="Chromosome A01"/>
</dbReference>
<evidence type="ECO:0000256" key="5">
    <source>
        <dbReference type="PROSITE-ProRule" id="PRU00325"/>
    </source>
</evidence>
<keyword evidence="6" id="KW-0539">Nucleus</keyword>
<protein>
    <recommendedName>
        <fullName evidence="6">Protein FAR1-RELATED SEQUENCE</fullName>
    </recommendedName>
</protein>
<organism evidence="9 10">
    <name type="scientific">Arachis hypogaea</name>
    <name type="common">Peanut</name>
    <dbReference type="NCBI Taxonomy" id="3818"/>
    <lineage>
        <taxon>Eukaryota</taxon>
        <taxon>Viridiplantae</taxon>
        <taxon>Streptophyta</taxon>
        <taxon>Embryophyta</taxon>
        <taxon>Tracheophyta</taxon>
        <taxon>Spermatophyta</taxon>
        <taxon>Magnoliopsida</taxon>
        <taxon>eudicotyledons</taxon>
        <taxon>Gunneridae</taxon>
        <taxon>Pentapetalae</taxon>
        <taxon>rosids</taxon>
        <taxon>fabids</taxon>
        <taxon>Fabales</taxon>
        <taxon>Fabaceae</taxon>
        <taxon>Papilionoideae</taxon>
        <taxon>50 kb inversion clade</taxon>
        <taxon>dalbergioids sensu lato</taxon>
        <taxon>Dalbergieae</taxon>
        <taxon>Pterocarpus clade</taxon>
        <taxon>Arachis</taxon>
    </lineage>
</organism>
<evidence type="ECO:0000259" key="8">
    <source>
        <dbReference type="PROSITE" id="PS50966"/>
    </source>
</evidence>
<dbReference type="PROSITE" id="PS50966">
    <property type="entry name" value="ZF_SWIM"/>
    <property type="match status" value="1"/>
</dbReference>
<evidence type="ECO:0000256" key="4">
    <source>
        <dbReference type="ARBA" id="ARBA00022833"/>
    </source>
</evidence>
<keyword evidence="10" id="KW-1185">Reference proteome</keyword>
<dbReference type="InterPro" id="IPR006564">
    <property type="entry name" value="Znf_PMZ"/>
</dbReference>
<comment type="subcellular location">
    <subcellularLocation>
        <location evidence="6">Nucleus</location>
    </subcellularLocation>
</comment>
<dbReference type="AlphaFoldDB" id="A0A445EK55"/>
<feature type="region of interest" description="Disordered" evidence="7">
    <location>
        <begin position="1"/>
        <end position="30"/>
    </location>
</feature>
<evidence type="ECO:0000256" key="1">
    <source>
        <dbReference type="ARBA" id="ARBA00005889"/>
    </source>
</evidence>
<keyword evidence="2 6" id="KW-0479">Metal-binding</keyword>
<sequence length="291" mass="32742">MVGDGEGIRLGKEKGKGKQKGKGTSWGRGRGASSIVPSIFSQFNKRFRESLKRAVRFYIVDRQDCENACCYVIQKYHRPESTWQVLHQPHNGTFQCNCHKMESYGILCVHIIVVLVGIDIGSLPETLVLKRWCKNAKNNVTFVRQVTEMGDAASRYRSRLGAFVDQCKCFAKVACLRSEDYKVFSEKWHRMLSCWRSRMGYVWPPDVNPHLNGEGGGGINDSVRVQTKGTGRENISQVTKGPKKRKCSTRRKLGHRRTRCPSALVLRQGCHGSLSVPKGCQAQPQLISLGL</sequence>
<evidence type="ECO:0000313" key="9">
    <source>
        <dbReference type="EMBL" id="RYR75828.1"/>
    </source>
</evidence>
<dbReference type="GO" id="GO:0006355">
    <property type="term" value="P:regulation of DNA-templated transcription"/>
    <property type="evidence" value="ECO:0007669"/>
    <property type="project" value="UniProtKB-UniRule"/>
</dbReference>
<reference evidence="9 10" key="1">
    <citation type="submission" date="2019-01" db="EMBL/GenBank/DDBJ databases">
        <title>Sequencing of cultivated peanut Arachis hypogaea provides insights into genome evolution and oil improvement.</title>
        <authorList>
            <person name="Chen X."/>
        </authorList>
    </citation>
    <scope>NUCLEOTIDE SEQUENCE [LARGE SCALE GENOMIC DNA]</scope>
    <source>
        <strain evidence="10">cv. Fuhuasheng</strain>
        <tissue evidence="9">Leaves</tissue>
    </source>
</reference>
<evidence type="ECO:0000256" key="6">
    <source>
        <dbReference type="RuleBase" id="RU367018"/>
    </source>
</evidence>
<dbReference type="GO" id="GO:0008270">
    <property type="term" value="F:zinc ion binding"/>
    <property type="evidence" value="ECO:0007669"/>
    <property type="project" value="UniProtKB-UniRule"/>
</dbReference>
<evidence type="ECO:0000256" key="7">
    <source>
        <dbReference type="SAM" id="MobiDB-lite"/>
    </source>
</evidence>
<comment type="caution">
    <text evidence="9">The sequence shown here is derived from an EMBL/GenBank/DDBJ whole genome shotgun (WGS) entry which is preliminary data.</text>
</comment>
<keyword evidence="3 5" id="KW-0863">Zinc-finger</keyword>
<dbReference type="SMART" id="SM00575">
    <property type="entry name" value="ZnF_PMZ"/>
    <property type="match status" value="1"/>
</dbReference>
<dbReference type="InterPro" id="IPR007527">
    <property type="entry name" value="Znf_SWIM"/>
</dbReference>
<dbReference type="PANTHER" id="PTHR31669:SF292">
    <property type="entry name" value="OS02G0262500 PROTEIN"/>
    <property type="match status" value="1"/>
</dbReference>